<protein>
    <submittedName>
        <fullName evidence="1">Uncharacterized protein</fullName>
    </submittedName>
</protein>
<reference evidence="1" key="2">
    <citation type="journal article" date="2015" name="Fish Shellfish Immunol.">
        <title>Early steps in the European eel (Anguilla anguilla)-Vibrio vulnificus interaction in the gills: Role of the RtxA13 toxin.</title>
        <authorList>
            <person name="Callol A."/>
            <person name="Pajuelo D."/>
            <person name="Ebbesson L."/>
            <person name="Teles M."/>
            <person name="MacKenzie S."/>
            <person name="Amaro C."/>
        </authorList>
    </citation>
    <scope>NUCLEOTIDE SEQUENCE</scope>
</reference>
<name>A0A0E9WJK1_ANGAN</name>
<dbReference type="AlphaFoldDB" id="A0A0E9WJK1"/>
<accession>A0A0E9WJK1</accession>
<evidence type="ECO:0000313" key="1">
    <source>
        <dbReference type="EMBL" id="JAH89673.1"/>
    </source>
</evidence>
<organism evidence="1">
    <name type="scientific">Anguilla anguilla</name>
    <name type="common">European freshwater eel</name>
    <name type="synonym">Muraena anguilla</name>
    <dbReference type="NCBI Taxonomy" id="7936"/>
    <lineage>
        <taxon>Eukaryota</taxon>
        <taxon>Metazoa</taxon>
        <taxon>Chordata</taxon>
        <taxon>Craniata</taxon>
        <taxon>Vertebrata</taxon>
        <taxon>Euteleostomi</taxon>
        <taxon>Actinopterygii</taxon>
        <taxon>Neopterygii</taxon>
        <taxon>Teleostei</taxon>
        <taxon>Anguilliformes</taxon>
        <taxon>Anguillidae</taxon>
        <taxon>Anguilla</taxon>
    </lineage>
</organism>
<proteinExistence type="predicted"/>
<reference evidence="1" key="1">
    <citation type="submission" date="2014-11" db="EMBL/GenBank/DDBJ databases">
        <authorList>
            <person name="Amaro Gonzalez C."/>
        </authorList>
    </citation>
    <scope>NUCLEOTIDE SEQUENCE</scope>
</reference>
<dbReference type="EMBL" id="GBXM01018904">
    <property type="protein sequence ID" value="JAH89673.1"/>
    <property type="molecule type" value="Transcribed_RNA"/>
</dbReference>
<sequence>MKRTTACLDFEVKRELAWRARNGGSYISGYISKIGQLRDFLCCKNCNIFFF</sequence>